<evidence type="ECO:0000313" key="2">
    <source>
        <dbReference type="Proteomes" id="UP001597478"/>
    </source>
</evidence>
<dbReference type="Proteomes" id="UP001597478">
    <property type="component" value="Unassembled WGS sequence"/>
</dbReference>
<dbReference type="EMBL" id="JBHUOF010000007">
    <property type="protein sequence ID" value="MFD2799351.1"/>
    <property type="molecule type" value="Genomic_DNA"/>
</dbReference>
<accession>A0ABW5W707</accession>
<proteinExistence type="predicted"/>
<gene>
    <name evidence="1" type="ORF">ACFS2C_08105</name>
</gene>
<organism evidence="1 2">
    <name type="scientific">Prauserella oleivorans</name>
    <dbReference type="NCBI Taxonomy" id="1478153"/>
    <lineage>
        <taxon>Bacteria</taxon>
        <taxon>Bacillati</taxon>
        <taxon>Actinomycetota</taxon>
        <taxon>Actinomycetes</taxon>
        <taxon>Pseudonocardiales</taxon>
        <taxon>Pseudonocardiaceae</taxon>
        <taxon>Prauserella</taxon>
    </lineage>
</organism>
<name>A0ABW5W707_9PSEU</name>
<comment type="caution">
    <text evidence="1">The sequence shown here is derived from an EMBL/GenBank/DDBJ whole genome shotgun (WGS) entry which is preliminary data.</text>
</comment>
<keyword evidence="2" id="KW-1185">Reference proteome</keyword>
<dbReference type="RefSeq" id="WP_377385771.1">
    <property type="nucleotide sequence ID" value="NZ_JBHSAN010000006.1"/>
</dbReference>
<sequence length="66" mass="7445">MASSKGELLLDAMRAEVAYRTEELHKAGRTWRVSPSGRRWRVGRRAAMIPAPRSGAHDDEPLRCAR</sequence>
<reference evidence="2" key="1">
    <citation type="journal article" date="2019" name="Int. J. Syst. Evol. Microbiol.">
        <title>The Global Catalogue of Microorganisms (GCM) 10K type strain sequencing project: providing services to taxonomists for standard genome sequencing and annotation.</title>
        <authorList>
            <consortium name="The Broad Institute Genomics Platform"/>
            <consortium name="The Broad Institute Genome Sequencing Center for Infectious Disease"/>
            <person name="Wu L."/>
            <person name="Ma J."/>
        </authorList>
    </citation>
    <scope>NUCLEOTIDE SEQUENCE [LARGE SCALE GENOMIC DNA]</scope>
    <source>
        <strain evidence="2">IBRC-M 10906</strain>
    </source>
</reference>
<protein>
    <submittedName>
        <fullName evidence="1">Uncharacterized protein</fullName>
    </submittedName>
</protein>
<evidence type="ECO:0000313" key="1">
    <source>
        <dbReference type="EMBL" id="MFD2799351.1"/>
    </source>
</evidence>